<proteinExistence type="predicted"/>
<reference evidence="1" key="1">
    <citation type="submission" date="2023-12" db="EMBL/GenBank/DDBJ databases">
        <authorList>
            <person name="Brown T."/>
        </authorList>
    </citation>
    <scope>NUCLEOTIDE SEQUENCE</scope>
</reference>
<accession>A0ABP0AH59</accession>
<organism evidence="1 2">
    <name type="scientific">Pipistrellus nathusii</name>
    <name type="common">Nathusius' pipistrelle</name>
    <dbReference type="NCBI Taxonomy" id="59473"/>
    <lineage>
        <taxon>Eukaryota</taxon>
        <taxon>Metazoa</taxon>
        <taxon>Chordata</taxon>
        <taxon>Craniata</taxon>
        <taxon>Vertebrata</taxon>
        <taxon>Euteleostomi</taxon>
        <taxon>Mammalia</taxon>
        <taxon>Eutheria</taxon>
        <taxon>Laurasiatheria</taxon>
        <taxon>Chiroptera</taxon>
        <taxon>Yangochiroptera</taxon>
        <taxon>Vespertilionidae</taxon>
        <taxon>Pipistrellus</taxon>
    </lineage>
</organism>
<protein>
    <submittedName>
        <fullName evidence="1">Uncharacterized protein</fullName>
    </submittedName>
</protein>
<name>A0ABP0AH59_PIPNA</name>
<keyword evidence="2" id="KW-1185">Reference proteome</keyword>
<dbReference type="Proteomes" id="UP001314169">
    <property type="component" value="Chromosome 9"/>
</dbReference>
<sequence>MGSFPLAGDRHQSCPHCCGQGWGLQAEQQLPCPISSWPLGFVPRSLPSTPQPKAMTKLLPGQWYCSGLSPAPGVCPPTNGRASKGPVSQRQLFLGSPGPMMLPPIPFVPPLCVPVAEKGTWDQRGGDNGERHFWPWIRMGIPSPIHPVSLCLEPWKIGT</sequence>
<gene>
    <name evidence="1" type="ORF">MPIPNATIZW_LOCUS17445</name>
</gene>
<evidence type="ECO:0000313" key="1">
    <source>
        <dbReference type="EMBL" id="CAK6449139.1"/>
    </source>
</evidence>
<evidence type="ECO:0000313" key="2">
    <source>
        <dbReference type="Proteomes" id="UP001314169"/>
    </source>
</evidence>
<dbReference type="EMBL" id="OY882866">
    <property type="protein sequence ID" value="CAK6449139.1"/>
    <property type="molecule type" value="Genomic_DNA"/>
</dbReference>